<evidence type="ECO:0000313" key="3">
    <source>
        <dbReference type="Proteomes" id="UP000299102"/>
    </source>
</evidence>
<feature type="compositionally biased region" description="Low complexity" evidence="1">
    <location>
        <begin position="154"/>
        <end position="170"/>
    </location>
</feature>
<accession>A0A4C1ZM09</accession>
<keyword evidence="3" id="KW-1185">Reference proteome</keyword>
<sequence length="244" mass="27326">MRKQRGKFQENLNTGAESQKRMNKLMPCVWGDWKGIIHYELLPPDKITNSNLYCQHLMRLKQEAEKKRPELINRKGLIEQCCGQLGFSTKIGRLDHPGPAAVADELFGPVSERSAHRKTLRQCALMNSEQKVVYHSQSHLMTGSVESQDELDPARASSPASSKSDASEMSTDPSLGPACRETKLHQFLVRTFSSPTKSALRVRGGLRDVRPGGPHPLLFWLALGVPTTRENERPLGKRAYEGLK</sequence>
<dbReference type="Pfam" id="PF01359">
    <property type="entry name" value="Transposase_1"/>
    <property type="match status" value="1"/>
</dbReference>
<name>A0A4C1ZM09_EUMVA</name>
<comment type="caution">
    <text evidence="2">The sequence shown here is derived from an EMBL/GenBank/DDBJ whole genome shotgun (WGS) entry which is preliminary data.</text>
</comment>
<reference evidence="2 3" key="1">
    <citation type="journal article" date="2019" name="Commun. Biol.">
        <title>The bagworm genome reveals a unique fibroin gene that provides high tensile strength.</title>
        <authorList>
            <person name="Kono N."/>
            <person name="Nakamura H."/>
            <person name="Ohtoshi R."/>
            <person name="Tomita M."/>
            <person name="Numata K."/>
            <person name="Arakawa K."/>
        </authorList>
    </citation>
    <scope>NUCLEOTIDE SEQUENCE [LARGE SCALE GENOMIC DNA]</scope>
</reference>
<dbReference type="OrthoDB" id="8147172at2759"/>
<dbReference type="Gene3D" id="3.30.420.10">
    <property type="entry name" value="Ribonuclease H-like superfamily/Ribonuclease H"/>
    <property type="match status" value="1"/>
</dbReference>
<evidence type="ECO:0000256" key="1">
    <source>
        <dbReference type="SAM" id="MobiDB-lite"/>
    </source>
</evidence>
<organism evidence="2 3">
    <name type="scientific">Eumeta variegata</name>
    <name type="common">Bagworm moth</name>
    <name type="synonym">Eumeta japonica</name>
    <dbReference type="NCBI Taxonomy" id="151549"/>
    <lineage>
        <taxon>Eukaryota</taxon>
        <taxon>Metazoa</taxon>
        <taxon>Ecdysozoa</taxon>
        <taxon>Arthropoda</taxon>
        <taxon>Hexapoda</taxon>
        <taxon>Insecta</taxon>
        <taxon>Pterygota</taxon>
        <taxon>Neoptera</taxon>
        <taxon>Endopterygota</taxon>
        <taxon>Lepidoptera</taxon>
        <taxon>Glossata</taxon>
        <taxon>Ditrysia</taxon>
        <taxon>Tineoidea</taxon>
        <taxon>Psychidae</taxon>
        <taxon>Oiketicinae</taxon>
        <taxon>Eumeta</taxon>
    </lineage>
</organism>
<evidence type="ECO:0008006" key="4">
    <source>
        <dbReference type="Google" id="ProtNLM"/>
    </source>
</evidence>
<dbReference type="InterPro" id="IPR001888">
    <property type="entry name" value="Transposase_1"/>
</dbReference>
<dbReference type="GO" id="GO:0003676">
    <property type="term" value="F:nucleic acid binding"/>
    <property type="evidence" value="ECO:0007669"/>
    <property type="project" value="InterPro"/>
</dbReference>
<gene>
    <name evidence="2" type="ORF">EVAR_100710_1</name>
</gene>
<protein>
    <recommendedName>
        <fullName evidence="4">Mariner Mos1 transposase</fullName>
    </recommendedName>
</protein>
<dbReference type="AlphaFoldDB" id="A0A4C1ZM09"/>
<evidence type="ECO:0000313" key="2">
    <source>
        <dbReference type="EMBL" id="GBP88788.1"/>
    </source>
</evidence>
<feature type="region of interest" description="Disordered" evidence="1">
    <location>
        <begin position="144"/>
        <end position="177"/>
    </location>
</feature>
<dbReference type="Proteomes" id="UP000299102">
    <property type="component" value="Unassembled WGS sequence"/>
</dbReference>
<dbReference type="EMBL" id="BGZK01001958">
    <property type="protein sequence ID" value="GBP88788.1"/>
    <property type="molecule type" value="Genomic_DNA"/>
</dbReference>
<proteinExistence type="predicted"/>
<dbReference type="InterPro" id="IPR036397">
    <property type="entry name" value="RNaseH_sf"/>
</dbReference>